<comment type="caution">
    <text evidence="5">The sequence shown here is derived from an EMBL/GenBank/DDBJ whole genome shotgun (WGS) entry which is preliminary data.</text>
</comment>
<evidence type="ECO:0000256" key="2">
    <source>
        <dbReference type="ARBA" id="ARBA00023125"/>
    </source>
</evidence>
<dbReference type="Proteomes" id="UP000233766">
    <property type="component" value="Unassembled WGS sequence"/>
</dbReference>
<keyword evidence="1" id="KW-0805">Transcription regulation</keyword>
<dbReference type="EMBL" id="PJMW01000002">
    <property type="protein sequence ID" value="PKV81881.1"/>
    <property type="molecule type" value="Genomic_DNA"/>
</dbReference>
<dbReference type="Pfam" id="PF01638">
    <property type="entry name" value="HxlR"/>
    <property type="match status" value="1"/>
</dbReference>
<keyword evidence="3" id="KW-0804">Transcription</keyword>
<sequence>MKSYGEFCALARALDVVGDRWTMLVIRELLIAPSRYSDLQKSLPGIATNLLAQRLRTLEEAGVVTSAVKPAPVSARVYALTEWGRGLQSVLVGLARWGVPLLTPGAEGDHSRGRWLVFAIMALYPDRTEMADGAEFPTLTASIIADGDNLLLTADEHGVRTVLSGAPAPAEVTIEGTSEEVFRTLSGEQTGKPKAVVSGTADALRLLARLTSHAHTYGLDLAVLNR</sequence>
<keyword evidence="6" id="KW-1185">Reference proteome</keyword>
<evidence type="ECO:0000313" key="6">
    <source>
        <dbReference type="Proteomes" id="UP000233766"/>
    </source>
</evidence>
<dbReference type="PANTHER" id="PTHR33204:SF18">
    <property type="entry name" value="TRANSCRIPTIONAL REGULATORY PROTEIN"/>
    <property type="match status" value="1"/>
</dbReference>
<dbReference type="Gene3D" id="1.10.10.10">
    <property type="entry name" value="Winged helix-like DNA-binding domain superfamily/Winged helix DNA-binding domain"/>
    <property type="match status" value="1"/>
</dbReference>
<keyword evidence="2" id="KW-0238">DNA-binding</keyword>
<gene>
    <name evidence="5" type="ORF">ATK86_6353</name>
</gene>
<dbReference type="GO" id="GO:0003677">
    <property type="term" value="F:DNA binding"/>
    <property type="evidence" value="ECO:0007669"/>
    <property type="project" value="UniProtKB-KW"/>
</dbReference>
<evidence type="ECO:0000256" key="3">
    <source>
        <dbReference type="ARBA" id="ARBA00023163"/>
    </source>
</evidence>
<organism evidence="5 6">
    <name type="scientific">Nocardia fluminea</name>
    <dbReference type="NCBI Taxonomy" id="134984"/>
    <lineage>
        <taxon>Bacteria</taxon>
        <taxon>Bacillati</taxon>
        <taxon>Actinomycetota</taxon>
        <taxon>Actinomycetes</taxon>
        <taxon>Mycobacteriales</taxon>
        <taxon>Nocardiaceae</taxon>
        <taxon>Nocardia</taxon>
    </lineage>
</organism>
<dbReference type="PROSITE" id="PS51118">
    <property type="entry name" value="HTH_HXLR"/>
    <property type="match status" value="1"/>
</dbReference>
<dbReference type="RefSeq" id="WP_101467522.1">
    <property type="nucleotide sequence ID" value="NZ_PJMW01000002.1"/>
</dbReference>
<name>A0A2N3VJT9_9NOCA</name>
<dbReference type="OrthoDB" id="9792527at2"/>
<evidence type="ECO:0000313" key="5">
    <source>
        <dbReference type="EMBL" id="PKV81881.1"/>
    </source>
</evidence>
<proteinExistence type="predicted"/>
<reference evidence="5 6" key="1">
    <citation type="submission" date="2017-12" db="EMBL/GenBank/DDBJ databases">
        <title>Sequencing the genomes of 1000 Actinobacteria strains.</title>
        <authorList>
            <person name="Klenk H.-P."/>
        </authorList>
    </citation>
    <scope>NUCLEOTIDE SEQUENCE [LARGE SCALE GENOMIC DNA]</scope>
    <source>
        <strain evidence="5 6">DSM 44489</strain>
    </source>
</reference>
<dbReference type="InterPro" id="IPR036390">
    <property type="entry name" value="WH_DNA-bd_sf"/>
</dbReference>
<dbReference type="InterPro" id="IPR002577">
    <property type="entry name" value="HTH_HxlR"/>
</dbReference>
<dbReference type="InterPro" id="IPR036388">
    <property type="entry name" value="WH-like_DNA-bd_sf"/>
</dbReference>
<feature type="domain" description="HTH hxlR-type" evidence="4">
    <location>
        <begin position="8"/>
        <end position="106"/>
    </location>
</feature>
<dbReference type="PANTHER" id="PTHR33204">
    <property type="entry name" value="TRANSCRIPTIONAL REGULATOR, MARR FAMILY"/>
    <property type="match status" value="1"/>
</dbReference>
<evidence type="ECO:0000259" key="4">
    <source>
        <dbReference type="PROSITE" id="PS51118"/>
    </source>
</evidence>
<dbReference type="SUPFAM" id="SSF46785">
    <property type="entry name" value="Winged helix' DNA-binding domain"/>
    <property type="match status" value="1"/>
</dbReference>
<protein>
    <submittedName>
        <fullName evidence="5">HxlR family transcriptional regulator</fullName>
    </submittedName>
</protein>
<evidence type="ECO:0000256" key="1">
    <source>
        <dbReference type="ARBA" id="ARBA00023015"/>
    </source>
</evidence>
<dbReference type="AlphaFoldDB" id="A0A2N3VJT9"/>
<accession>A0A2N3VJT9</accession>